<proteinExistence type="predicted"/>
<sequence>MGIRGWQEVVGVVGVFVLLTVIVWQVAASVRARAAVARDAAYRDLAQRAVSAQESLVVELAETRAQLTDLRTRLGSVERVLTEVE</sequence>
<accession>A0A421AW76</accession>
<evidence type="ECO:0008006" key="4">
    <source>
        <dbReference type="Google" id="ProtNLM"/>
    </source>
</evidence>
<feature type="transmembrane region" description="Helical" evidence="1">
    <location>
        <begin position="6"/>
        <end position="28"/>
    </location>
</feature>
<dbReference type="AlphaFoldDB" id="A0A421AW76"/>
<name>A0A421AW76_9PSEU</name>
<dbReference type="EMBL" id="RCDD01000009">
    <property type="protein sequence ID" value="RLK53882.1"/>
    <property type="molecule type" value="Genomic_DNA"/>
</dbReference>
<reference evidence="2 3" key="1">
    <citation type="submission" date="2018-10" db="EMBL/GenBank/DDBJ databases">
        <title>Genomic Encyclopedia of Archaeal and Bacterial Type Strains, Phase II (KMG-II): from individual species to whole genera.</title>
        <authorList>
            <person name="Goeker M."/>
        </authorList>
    </citation>
    <scope>NUCLEOTIDE SEQUENCE [LARGE SCALE GENOMIC DNA]</scope>
    <source>
        <strain evidence="2 3">DSM 45657</strain>
    </source>
</reference>
<evidence type="ECO:0000313" key="3">
    <source>
        <dbReference type="Proteomes" id="UP000282454"/>
    </source>
</evidence>
<organism evidence="2 3">
    <name type="scientific">Actinokineospora cianjurensis</name>
    <dbReference type="NCBI Taxonomy" id="585224"/>
    <lineage>
        <taxon>Bacteria</taxon>
        <taxon>Bacillati</taxon>
        <taxon>Actinomycetota</taxon>
        <taxon>Actinomycetes</taxon>
        <taxon>Pseudonocardiales</taxon>
        <taxon>Pseudonocardiaceae</taxon>
        <taxon>Actinokineospora</taxon>
    </lineage>
</organism>
<keyword evidence="3" id="KW-1185">Reference proteome</keyword>
<gene>
    <name evidence="2" type="ORF">CLV68_6260</name>
</gene>
<dbReference type="RefSeq" id="WP_121394539.1">
    <property type="nucleotide sequence ID" value="NZ_RCDD01000009.1"/>
</dbReference>
<dbReference type="Proteomes" id="UP000282454">
    <property type="component" value="Unassembled WGS sequence"/>
</dbReference>
<keyword evidence="1" id="KW-0812">Transmembrane</keyword>
<keyword evidence="1" id="KW-1133">Transmembrane helix</keyword>
<protein>
    <recommendedName>
        <fullName evidence="4">Secreted protein</fullName>
    </recommendedName>
</protein>
<evidence type="ECO:0000256" key="1">
    <source>
        <dbReference type="SAM" id="Phobius"/>
    </source>
</evidence>
<comment type="caution">
    <text evidence="2">The sequence shown here is derived from an EMBL/GenBank/DDBJ whole genome shotgun (WGS) entry which is preliminary data.</text>
</comment>
<keyword evidence="1" id="KW-0472">Membrane</keyword>
<evidence type="ECO:0000313" key="2">
    <source>
        <dbReference type="EMBL" id="RLK53882.1"/>
    </source>
</evidence>